<evidence type="ECO:0000259" key="7">
    <source>
        <dbReference type="PROSITE" id="PS51085"/>
    </source>
</evidence>
<dbReference type="InterPro" id="IPR036010">
    <property type="entry name" value="2Fe-2S_ferredoxin-like_sf"/>
</dbReference>
<evidence type="ECO:0000256" key="4">
    <source>
        <dbReference type="ARBA" id="ARBA00023004"/>
    </source>
</evidence>
<dbReference type="CDD" id="cd00207">
    <property type="entry name" value="fer2"/>
    <property type="match status" value="1"/>
</dbReference>
<evidence type="ECO:0000256" key="3">
    <source>
        <dbReference type="ARBA" id="ARBA00022723"/>
    </source>
</evidence>
<dbReference type="Proteomes" id="UP000473531">
    <property type="component" value="Unassembled WGS sequence"/>
</dbReference>
<comment type="caution">
    <text evidence="8">The sequence shown here is derived from an EMBL/GenBank/DDBJ whole genome shotgun (WGS) entry which is preliminary data.</text>
</comment>
<protein>
    <submittedName>
        <fullName evidence="8">2Fe-2S iron-sulfur cluster binding domain-containing protein</fullName>
    </submittedName>
</protein>
<sequence length="105" mass="11317">MPKLIVTNRAGEETTVDAGEGLTVMEAIRDNGFDELLALCGGCCSCATCHIQVDPAFADKLPAMSEDEDDLLESSDYRTETSRLSCQIPFTDDLDGLKVTIAPED</sequence>
<dbReference type="GO" id="GO:0046872">
    <property type="term" value="F:metal ion binding"/>
    <property type="evidence" value="ECO:0007669"/>
    <property type="project" value="UniProtKB-KW"/>
</dbReference>
<dbReference type="GO" id="GO:0140647">
    <property type="term" value="P:P450-containing electron transport chain"/>
    <property type="evidence" value="ECO:0007669"/>
    <property type="project" value="InterPro"/>
</dbReference>
<dbReference type="OrthoDB" id="9799640at2"/>
<dbReference type="InterPro" id="IPR001041">
    <property type="entry name" value="2Fe-2S_ferredoxin-type"/>
</dbReference>
<reference evidence="8 9" key="1">
    <citation type="submission" date="2019-12" db="EMBL/GenBank/DDBJ databases">
        <title>Genomic-based taxomic classification of the family Erythrobacteraceae.</title>
        <authorList>
            <person name="Xu L."/>
        </authorList>
    </citation>
    <scope>NUCLEOTIDE SEQUENCE [LARGE SCALE GENOMIC DNA]</scope>
    <source>
        <strain evidence="8 9">KCTC 52259</strain>
    </source>
</reference>
<evidence type="ECO:0000256" key="2">
    <source>
        <dbReference type="ARBA" id="ARBA00022714"/>
    </source>
</evidence>
<accession>A0A6L7GCY3</accession>
<name>A0A6L7GCY3_9SPHN</name>
<evidence type="ECO:0000256" key="5">
    <source>
        <dbReference type="ARBA" id="ARBA00023014"/>
    </source>
</evidence>
<dbReference type="PANTHER" id="PTHR23426:SF65">
    <property type="entry name" value="FERREDOXIN-2, MITOCHONDRIAL"/>
    <property type="match status" value="1"/>
</dbReference>
<proteinExistence type="inferred from homology"/>
<organism evidence="8 9">
    <name type="scientific">Allopontixanthobacter confluentis</name>
    <dbReference type="NCBI Taxonomy" id="1849021"/>
    <lineage>
        <taxon>Bacteria</taxon>
        <taxon>Pseudomonadati</taxon>
        <taxon>Pseudomonadota</taxon>
        <taxon>Alphaproteobacteria</taxon>
        <taxon>Sphingomonadales</taxon>
        <taxon>Erythrobacteraceae</taxon>
        <taxon>Allopontixanthobacter</taxon>
    </lineage>
</organism>
<keyword evidence="9" id="KW-1185">Reference proteome</keyword>
<feature type="domain" description="2Fe-2S ferredoxin-type" evidence="7">
    <location>
        <begin position="2"/>
        <end position="105"/>
    </location>
</feature>
<dbReference type="EMBL" id="WTYU01000001">
    <property type="protein sequence ID" value="MXP13470.1"/>
    <property type="molecule type" value="Genomic_DNA"/>
</dbReference>
<evidence type="ECO:0000256" key="1">
    <source>
        <dbReference type="ARBA" id="ARBA00010914"/>
    </source>
</evidence>
<dbReference type="GO" id="GO:0009055">
    <property type="term" value="F:electron transfer activity"/>
    <property type="evidence" value="ECO:0007669"/>
    <property type="project" value="TreeGrafter"/>
</dbReference>
<keyword evidence="3" id="KW-0479">Metal-binding</keyword>
<dbReference type="InterPro" id="IPR012675">
    <property type="entry name" value="Beta-grasp_dom_sf"/>
</dbReference>
<dbReference type="Gene3D" id="3.10.20.30">
    <property type="match status" value="1"/>
</dbReference>
<dbReference type="SUPFAM" id="SSF54292">
    <property type="entry name" value="2Fe-2S ferredoxin-like"/>
    <property type="match status" value="1"/>
</dbReference>
<keyword evidence="2" id="KW-0001">2Fe-2S</keyword>
<dbReference type="PRINTS" id="PR00355">
    <property type="entry name" value="ADRENODOXIN"/>
</dbReference>
<evidence type="ECO:0000256" key="6">
    <source>
        <dbReference type="ARBA" id="ARBA00034078"/>
    </source>
</evidence>
<gene>
    <name evidence="8" type="ORF">GRI44_01705</name>
</gene>
<keyword evidence="4" id="KW-0408">Iron</keyword>
<comment type="cofactor">
    <cofactor evidence="6">
        <name>[2Fe-2S] cluster</name>
        <dbReference type="ChEBI" id="CHEBI:190135"/>
    </cofactor>
</comment>
<dbReference type="AlphaFoldDB" id="A0A6L7GCY3"/>
<dbReference type="RefSeq" id="WP_160599673.1">
    <property type="nucleotide sequence ID" value="NZ_WTYU01000001.1"/>
</dbReference>
<dbReference type="PROSITE" id="PS51085">
    <property type="entry name" value="2FE2S_FER_2"/>
    <property type="match status" value="1"/>
</dbReference>
<evidence type="ECO:0000313" key="8">
    <source>
        <dbReference type="EMBL" id="MXP13470.1"/>
    </source>
</evidence>
<evidence type="ECO:0000313" key="9">
    <source>
        <dbReference type="Proteomes" id="UP000473531"/>
    </source>
</evidence>
<dbReference type="PANTHER" id="PTHR23426">
    <property type="entry name" value="FERREDOXIN/ADRENODOXIN"/>
    <property type="match status" value="1"/>
</dbReference>
<dbReference type="GO" id="GO:0051537">
    <property type="term" value="F:2 iron, 2 sulfur cluster binding"/>
    <property type="evidence" value="ECO:0007669"/>
    <property type="project" value="UniProtKB-KW"/>
</dbReference>
<dbReference type="InterPro" id="IPR001055">
    <property type="entry name" value="Adrenodoxin-like"/>
</dbReference>
<keyword evidence="5" id="KW-0411">Iron-sulfur</keyword>
<comment type="similarity">
    <text evidence="1">Belongs to the adrenodoxin/putidaredoxin family.</text>
</comment>